<protein>
    <submittedName>
        <fullName evidence="1">DUF952 domain-containing protein</fullName>
    </submittedName>
</protein>
<evidence type="ECO:0000313" key="1">
    <source>
        <dbReference type="EMBL" id="HJC71855.1"/>
    </source>
</evidence>
<proteinExistence type="predicted"/>
<sequence>MIIHCMKESVWNERKGKAFWGQRDLDRCGFIHCSDVKYFWRVAPHFKTVTEPLVLVCMDETKLTAPVRYEDFDGCGRTYPHIYGPVNQSAVVQVLPFLKDADGNYRKNPELAHIKEE</sequence>
<accession>A0A9D2Q5L2</accession>
<reference evidence="1" key="2">
    <citation type="submission" date="2021-04" db="EMBL/GenBank/DDBJ databases">
        <authorList>
            <person name="Gilroy R."/>
        </authorList>
    </citation>
    <scope>NUCLEOTIDE SEQUENCE</scope>
    <source>
        <strain evidence="1">5933</strain>
    </source>
</reference>
<evidence type="ECO:0000313" key="2">
    <source>
        <dbReference type="Proteomes" id="UP000823918"/>
    </source>
</evidence>
<dbReference type="InterPro" id="IPR009297">
    <property type="entry name" value="DUF952"/>
</dbReference>
<dbReference type="SUPFAM" id="SSF56399">
    <property type="entry name" value="ADP-ribosylation"/>
    <property type="match status" value="1"/>
</dbReference>
<dbReference type="EMBL" id="DWWA01000020">
    <property type="protein sequence ID" value="HJC71855.1"/>
    <property type="molecule type" value="Genomic_DNA"/>
</dbReference>
<name>A0A9D2Q5L2_9FIRM</name>
<dbReference type="Gene3D" id="3.20.170.20">
    <property type="entry name" value="Protein of unknown function DUF952"/>
    <property type="match status" value="1"/>
</dbReference>
<reference evidence="1" key="1">
    <citation type="journal article" date="2021" name="PeerJ">
        <title>Extensive microbial diversity within the chicken gut microbiome revealed by metagenomics and culture.</title>
        <authorList>
            <person name="Gilroy R."/>
            <person name="Ravi A."/>
            <person name="Getino M."/>
            <person name="Pursley I."/>
            <person name="Horton D.L."/>
            <person name="Alikhan N.F."/>
            <person name="Baker D."/>
            <person name="Gharbi K."/>
            <person name="Hall N."/>
            <person name="Watson M."/>
            <person name="Adriaenssens E.M."/>
            <person name="Foster-Nyarko E."/>
            <person name="Jarju S."/>
            <person name="Secka A."/>
            <person name="Antonio M."/>
            <person name="Oren A."/>
            <person name="Chaudhuri R.R."/>
            <person name="La Ragione R."/>
            <person name="Hildebrand F."/>
            <person name="Pallen M.J."/>
        </authorList>
    </citation>
    <scope>NUCLEOTIDE SEQUENCE</scope>
    <source>
        <strain evidence="1">5933</strain>
    </source>
</reference>
<dbReference type="AlphaFoldDB" id="A0A9D2Q5L2"/>
<organism evidence="1 2">
    <name type="scientific">Candidatus Ruthenibacterium merdavium</name>
    <dbReference type="NCBI Taxonomy" id="2838752"/>
    <lineage>
        <taxon>Bacteria</taxon>
        <taxon>Bacillati</taxon>
        <taxon>Bacillota</taxon>
        <taxon>Clostridia</taxon>
        <taxon>Eubacteriales</taxon>
        <taxon>Oscillospiraceae</taxon>
        <taxon>Ruthenibacterium</taxon>
    </lineage>
</organism>
<dbReference type="Pfam" id="PF06108">
    <property type="entry name" value="DUF952"/>
    <property type="match status" value="1"/>
</dbReference>
<comment type="caution">
    <text evidence="1">The sequence shown here is derived from an EMBL/GenBank/DDBJ whole genome shotgun (WGS) entry which is preliminary data.</text>
</comment>
<dbReference type="Proteomes" id="UP000823918">
    <property type="component" value="Unassembled WGS sequence"/>
</dbReference>
<gene>
    <name evidence="1" type="ORF">H9698_03550</name>
</gene>